<gene>
    <name evidence="2" type="ORF">BJX67DRAFT_320289</name>
</gene>
<protein>
    <submittedName>
        <fullName evidence="2">Uncharacterized protein</fullName>
    </submittedName>
</protein>
<keyword evidence="3" id="KW-1185">Reference proteome</keyword>
<dbReference type="Proteomes" id="UP001610432">
    <property type="component" value="Unassembled WGS sequence"/>
</dbReference>
<dbReference type="RefSeq" id="XP_070888695.1">
    <property type="nucleotide sequence ID" value="XM_071027319.1"/>
</dbReference>
<feature type="region of interest" description="Disordered" evidence="1">
    <location>
        <begin position="68"/>
        <end position="125"/>
    </location>
</feature>
<reference evidence="2 3" key="1">
    <citation type="submission" date="2024-07" db="EMBL/GenBank/DDBJ databases">
        <title>Section-level genome sequencing and comparative genomics of Aspergillus sections Usti and Cavernicolus.</title>
        <authorList>
            <consortium name="Lawrence Berkeley National Laboratory"/>
            <person name="Nybo J.L."/>
            <person name="Vesth T.C."/>
            <person name="Theobald S."/>
            <person name="Frisvad J.C."/>
            <person name="Larsen T.O."/>
            <person name="Kjaerboelling I."/>
            <person name="Rothschild-Mancinelli K."/>
            <person name="Lyhne E.K."/>
            <person name="Kogle M.E."/>
            <person name="Barry K."/>
            <person name="Clum A."/>
            <person name="Na H."/>
            <person name="Ledsgaard L."/>
            <person name="Lin J."/>
            <person name="Lipzen A."/>
            <person name="Kuo A."/>
            <person name="Riley R."/>
            <person name="Mondo S."/>
            <person name="Labutti K."/>
            <person name="Haridas S."/>
            <person name="Pangalinan J."/>
            <person name="Salamov A.A."/>
            <person name="Simmons B.A."/>
            <person name="Magnuson J.K."/>
            <person name="Chen J."/>
            <person name="Drula E."/>
            <person name="Henrissat B."/>
            <person name="Wiebenga A."/>
            <person name="Lubbers R.J."/>
            <person name="Gomes A.C."/>
            <person name="Macurrencykelacurrency M.R."/>
            <person name="Stajich J."/>
            <person name="Grigoriev I.V."/>
            <person name="Mortensen U.H."/>
            <person name="De Vries R.P."/>
            <person name="Baker S.E."/>
            <person name="Andersen M.R."/>
        </authorList>
    </citation>
    <scope>NUCLEOTIDE SEQUENCE [LARGE SCALE GENOMIC DNA]</scope>
    <source>
        <strain evidence="2 3">CBS 449.75</strain>
    </source>
</reference>
<comment type="caution">
    <text evidence="2">The sequence shown here is derived from an EMBL/GenBank/DDBJ whole genome shotgun (WGS) entry which is preliminary data.</text>
</comment>
<evidence type="ECO:0000313" key="2">
    <source>
        <dbReference type="EMBL" id="KAL2869716.1"/>
    </source>
</evidence>
<accession>A0ABR4LYU5</accession>
<dbReference type="EMBL" id="JBFXLQ010000008">
    <property type="protein sequence ID" value="KAL2869716.1"/>
    <property type="molecule type" value="Genomic_DNA"/>
</dbReference>
<proteinExistence type="predicted"/>
<dbReference type="GeneID" id="98142391"/>
<evidence type="ECO:0000313" key="3">
    <source>
        <dbReference type="Proteomes" id="UP001610432"/>
    </source>
</evidence>
<name>A0ABR4LYU5_9EURO</name>
<feature type="compositionally biased region" description="Polar residues" evidence="1">
    <location>
        <begin position="68"/>
        <end position="86"/>
    </location>
</feature>
<evidence type="ECO:0000256" key="1">
    <source>
        <dbReference type="SAM" id="MobiDB-lite"/>
    </source>
</evidence>
<organism evidence="2 3">
    <name type="scientific">Aspergillus lucknowensis</name>
    <dbReference type="NCBI Taxonomy" id="176173"/>
    <lineage>
        <taxon>Eukaryota</taxon>
        <taxon>Fungi</taxon>
        <taxon>Dikarya</taxon>
        <taxon>Ascomycota</taxon>
        <taxon>Pezizomycotina</taxon>
        <taxon>Eurotiomycetes</taxon>
        <taxon>Eurotiomycetidae</taxon>
        <taxon>Eurotiales</taxon>
        <taxon>Aspergillaceae</taxon>
        <taxon>Aspergillus</taxon>
        <taxon>Aspergillus subgen. Nidulantes</taxon>
    </lineage>
</organism>
<sequence length="141" mass="15767">MSTITPRYCPACDEPPRDPCYREKHIIACPVCGNCYSPFAHGSCIVCYRIDDPKWDHEFWKQWLEELSQSGSPKNPPVSASLTAQMDNLDIGQGDSGDGGQTGRRHSTVGGHRPRDTTMTEEDIGELERESEVLRILDGEE</sequence>